<dbReference type="PIRSF" id="PIRSF005902">
    <property type="entry name" value="DNase_TatD"/>
    <property type="match status" value="1"/>
</dbReference>
<reference evidence="1" key="1">
    <citation type="submission" date="2016-10" db="EMBL/GenBank/DDBJ databases">
        <title>Sequence of Gallionella enrichment culture.</title>
        <authorList>
            <person name="Poehlein A."/>
            <person name="Muehling M."/>
            <person name="Daniel R."/>
        </authorList>
    </citation>
    <scope>NUCLEOTIDE SEQUENCE</scope>
</reference>
<dbReference type="NCBIfam" id="NF041926">
    <property type="entry name" value="QatD"/>
    <property type="match status" value="1"/>
</dbReference>
<protein>
    <submittedName>
        <fullName evidence="1">Putative deoxyribonuclease YjjV</fullName>
        <ecNumber evidence="1">3.1.21.-</ecNumber>
    </submittedName>
</protein>
<gene>
    <name evidence="1" type="primary">yjjV_5</name>
    <name evidence="1" type="ORF">GALL_203490</name>
</gene>
<name>A0A1J5RNG4_9ZZZZ</name>
<proteinExistence type="predicted"/>
<accession>A0A1J5RNG4</accession>
<dbReference type="InterPro" id="IPR032466">
    <property type="entry name" value="Metal_Hydrolase"/>
</dbReference>
<dbReference type="InterPro" id="IPR001130">
    <property type="entry name" value="TatD-like"/>
</dbReference>
<comment type="caution">
    <text evidence="1">The sequence shown here is derived from an EMBL/GenBank/DDBJ whole genome shotgun (WGS) entry which is preliminary data.</text>
</comment>
<dbReference type="SUPFAM" id="SSF51556">
    <property type="entry name" value="Metallo-dependent hydrolases"/>
    <property type="match status" value="1"/>
</dbReference>
<dbReference type="PANTHER" id="PTHR46124:SF2">
    <property type="entry name" value="D-AMINOACYL-TRNA DEACYLASE"/>
    <property type="match status" value="1"/>
</dbReference>
<dbReference type="PANTHER" id="PTHR46124">
    <property type="entry name" value="D-AMINOACYL-TRNA DEACYLASE"/>
    <property type="match status" value="1"/>
</dbReference>
<dbReference type="Pfam" id="PF01026">
    <property type="entry name" value="TatD_DNase"/>
    <property type="match status" value="1"/>
</dbReference>
<organism evidence="1">
    <name type="scientific">mine drainage metagenome</name>
    <dbReference type="NCBI Taxonomy" id="410659"/>
    <lineage>
        <taxon>unclassified sequences</taxon>
        <taxon>metagenomes</taxon>
        <taxon>ecological metagenomes</taxon>
    </lineage>
</organism>
<sequence>MITATGLVDFHCHLDLYPDHQAAVREAEEAGVFTLAVTTTPKAWPRNLELAQATRHVRAALGLHPQLVAERASELTLWDAHLSETRYIGEVGLDAGPRFYKSFDLQKQVFQHVLQRCAEAGDKVITVHSIRAAKAVLDHIEAYLPPTKGKVVLHWFTGSKAEAKRALELGCYFSINAAMLVNKRHSSMVAAIPLDRLLTETDGPFTKTTERPSKPGDVAVVVEALGRLHRMSPSTLAATVRSNLRSLLEPNEDGD</sequence>
<keyword evidence="1" id="KW-0378">Hydrolase</keyword>
<dbReference type="EC" id="3.1.21.-" evidence="1"/>
<dbReference type="CDD" id="cd01310">
    <property type="entry name" value="TatD_DNAse"/>
    <property type="match status" value="1"/>
</dbReference>
<dbReference type="InterPro" id="IPR049677">
    <property type="entry name" value="QatD"/>
</dbReference>
<dbReference type="AlphaFoldDB" id="A0A1J5RNG4"/>
<evidence type="ECO:0000313" key="1">
    <source>
        <dbReference type="EMBL" id="OIQ97590.1"/>
    </source>
</evidence>
<dbReference type="Gene3D" id="3.20.20.140">
    <property type="entry name" value="Metal-dependent hydrolases"/>
    <property type="match status" value="1"/>
</dbReference>
<dbReference type="GO" id="GO:0016788">
    <property type="term" value="F:hydrolase activity, acting on ester bonds"/>
    <property type="evidence" value="ECO:0007669"/>
    <property type="project" value="InterPro"/>
</dbReference>
<dbReference type="EMBL" id="MLJW01000130">
    <property type="protein sequence ID" value="OIQ97590.1"/>
    <property type="molecule type" value="Genomic_DNA"/>
</dbReference>